<dbReference type="Pfam" id="PF01381">
    <property type="entry name" value="HTH_3"/>
    <property type="match status" value="1"/>
</dbReference>
<evidence type="ECO:0000313" key="6">
    <source>
        <dbReference type="Proteomes" id="UP000570010"/>
    </source>
</evidence>
<gene>
    <name evidence="4" type="ORF">G4D64_02530</name>
    <name evidence="3" type="ORF">H1Z61_02535</name>
</gene>
<accession>A0A6B3VR18</accession>
<dbReference type="EMBL" id="JACEIO010000003">
    <property type="protein sequence ID" value="MBA4536045.1"/>
    <property type="molecule type" value="Genomic_DNA"/>
</dbReference>
<dbReference type="PANTHER" id="PTHR46558">
    <property type="entry name" value="TRACRIPTIONAL REGULATORY PROTEIN-RELATED-RELATED"/>
    <property type="match status" value="1"/>
</dbReference>
<dbReference type="InterPro" id="IPR001387">
    <property type="entry name" value="Cro/C1-type_HTH"/>
</dbReference>
<dbReference type="PROSITE" id="PS50943">
    <property type="entry name" value="HTH_CROC1"/>
    <property type="match status" value="1"/>
</dbReference>
<organism evidence="4 5">
    <name type="scientific">Bacillus aquiflavi</name>
    <dbReference type="NCBI Taxonomy" id="2672567"/>
    <lineage>
        <taxon>Bacteria</taxon>
        <taxon>Bacillati</taxon>
        <taxon>Bacillota</taxon>
        <taxon>Bacilli</taxon>
        <taxon>Bacillales</taxon>
        <taxon>Bacillaceae</taxon>
        <taxon>Bacillus</taxon>
    </lineage>
</organism>
<dbReference type="EMBL" id="JAAIWN010000003">
    <property type="protein sequence ID" value="NEY80419.1"/>
    <property type="molecule type" value="Genomic_DNA"/>
</dbReference>
<keyword evidence="5" id="KW-1185">Reference proteome</keyword>
<evidence type="ECO:0000259" key="2">
    <source>
        <dbReference type="PROSITE" id="PS50943"/>
    </source>
</evidence>
<sequence>MSEIGKNIKLWRERRGMTAQELALKIRVGTKTIENYESGEQIPNTNTILKISTVLDVPASDLQGNKGKSMTNNQ</sequence>
<evidence type="ECO:0000256" key="1">
    <source>
        <dbReference type="ARBA" id="ARBA00023125"/>
    </source>
</evidence>
<dbReference type="SMART" id="SM00530">
    <property type="entry name" value="HTH_XRE"/>
    <property type="match status" value="1"/>
</dbReference>
<dbReference type="PANTHER" id="PTHR46558:SF4">
    <property type="entry name" value="DNA-BIDING PHAGE PROTEIN"/>
    <property type="match status" value="1"/>
</dbReference>
<evidence type="ECO:0000313" key="3">
    <source>
        <dbReference type="EMBL" id="MBA4536045.1"/>
    </source>
</evidence>
<reference evidence="4 5" key="1">
    <citation type="submission" date="2020-02" db="EMBL/GenBank/DDBJ databases">
        <title>Bacillus aquiflavi sp. nov., isolated from yellow water of strong flavor Chinese baijiu in Yibin region of China.</title>
        <authorList>
            <person name="Xie J."/>
        </authorList>
    </citation>
    <scope>NUCLEOTIDE SEQUENCE [LARGE SCALE GENOMIC DNA]</scope>
    <source>
        <strain evidence="4 5">3H-10</strain>
    </source>
</reference>
<evidence type="ECO:0000313" key="4">
    <source>
        <dbReference type="EMBL" id="NEY80419.1"/>
    </source>
</evidence>
<evidence type="ECO:0000313" key="5">
    <source>
        <dbReference type="Proteomes" id="UP000472971"/>
    </source>
</evidence>
<dbReference type="SUPFAM" id="SSF47413">
    <property type="entry name" value="lambda repressor-like DNA-binding domains"/>
    <property type="match status" value="1"/>
</dbReference>
<dbReference type="AlphaFoldDB" id="A0A6B3VR18"/>
<reference evidence="3 6" key="2">
    <citation type="submission" date="2020-07" db="EMBL/GenBank/DDBJ databases">
        <authorList>
            <person name="Feng H."/>
        </authorList>
    </citation>
    <scope>NUCLEOTIDE SEQUENCE [LARGE SCALE GENOMIC DNA]</scope>
    <source>
        <strain evidence="3">S-12</strain>
        <strain evidence="6">s-12</strain>
    </source>
</reference>
<comment type="caution">
    <text evidence="4">The sequence shown here is derived from an EMBL/GenBank/DDBJ whole genome shotgun (WGS) entry which is preliminary data.</text>
</comment>
<name>A0A6B3VR18_9BACI</name>
<keyword evidence="1" id="KW-0238">DNA-binding</keyword>
<dbReference type="Proteomes" id="UP000472971">
    <property type="component" value="Unassembled WGS sequence"/>
</dbReference>
<protein>
    <submittedName>
        <fullName evidence="4">Helix-turn-helix transcriptional regulator</fullName>
    </submittedName>
</protein>
<dbReference type="CDD" id="cd00093">
    <property type="entry name" value="HTH_XRE"/>
    <property type="match status" value="1"/>
</dbReference>
<proteinExistence type="predicted"/>
<feature type="domain" description="HTH cro/C1-type" evidence="2">
    <location>
        <begin position="8"/>
        <end position="62"/>
    </location>
</feature>
<dbReference type="Proteomes" id="UP000570010">
    <property type="component" value="Unassembled WGS sequence"/>
</dbReference>
<dbReference type="GO" id="GO:0003677">
    <property type="term" value="F:DNA binding"/>
    <property type="evidence" value="ECO:0007669"/>
    <property type="project" value="UniProtKB-KW"/>
</dbReference>
<dbReference type="InterPro" id="IPR010982">
    <property type="entry name" value="Lambda_DNA-bd_dom_sf"/>
</dbReference>
<dbReference type="Gene3D" id="1.10.260.40">
    <property type="entry name" value="lambda repressor-like DNA-binding domains"/>
    <property type="match status" value="1"/>
</dbReference>